<dbReference type="Proteomes" id="UP000190831">
    <property type="component" value="Chromosome C"/>
</dbReference>
<feature type="compositionally biased region" description="Basic and acidic residues" evidence="1">
    <location>
        <begin position="150"/>
        <end position="160"/>
    </location>
</feature>
<evidence type="ECO:0000313" key="2">
    <source>
        <dbReference type="EMBL" id="SCW00580.1"/>
    </source>
</evidence>
<keyword evidence="3" id="KW-1185">Reference proteome</keyword>
<dbReference type="EMBL" id="LT598485">
    <property type="protein sequence ID" value="SCW00580.1"/>
    <property type="molecule type" value="Genomic_DNA"/>
</dbReference>
<reference evidence="2 3" key="1">
    <citation type="submission" date="2016-03" db="EMBL/GenBank/DDBJ databases">
        <authorList>
            <person name="Devillers H."/>
        </authorList>
    </citation>
    <scope>NUCLEOTIDE SEQUENCE [LARGE SCALE GENOMIC DNA]</scope>
    <source>
        <strain evidence="2">CBS 6772</strain>
    </source>
</reference>
<proteinExistence type="predicted"/>
<organism evidence="2 3">
    <name type="scientific">Lachancea fermentati</name>
    <name type="common">Zygosaccharomyces fermentati</name>
    <dbReference type="NCBI Taxonomy" id="4955"/>
    <lineage>
        <taxon>Eukaryota</taxon>
        <taxon>Fungi</taxon>
        <taxon>Dikarya</taxon>
        <taxon>Ascomycota</taxon>
        <taxon>Saccharomycotina</taxon>
        <taxon>Saccharomycetes</taxon>
        <taxon>Saccharomycetales</taxon>
        <taxon>Saccharomycetaceae</taxon>
        <taxon>Lachancea</taxon>
    </lineage>
</organism>
<evidence type="ECO:0000256" key="1">
    <source>
        <dbReference type="SAM" id="MobiDB-lite"/>
    </source>
</evidence>
<protein>
    <submittedName>
        <fullName evidence="2">LAFE_0C07338g1_1</fullName>
    </submittedName>
</protein>
<feature type="region of interest" description="Disordered" evidence="1">
    <location>
        <begin position="149"/>
        <end position="178"/>
    </location>
</feature>
<gene>
    <name evidence="2" type="ORF">LAFE_0C07338G</name>
</gene>
<dbReference type="AlphaFoldDB" id="A0A1G4M9S5"/>
<sequence length="178" mass="19743">MIRKFFFFPLPWGNGDRIKGTGSAILRCGVTRNSRAKTQITKHVIDAHYTRTHPYTLLVSSDIRIWSHDRVGCMPLYEYRIVMSRVDATHHSQRSPFSSGPLPLSLSPLTGTAAVAAAAAPRRAARSERQHLVPARRNVRRPENAAVRAVDGHHVPEHAPRTHTHRPTISGSAAPAKL</sequence>
<evidence type="ECO:0000313" key="3">
    <source>
        <dbReference type="Proteomes" id="UP000190831"/>
    </source>
</evidence>
<name>A0A1G4M9S5_LACFM</name>
<accession>A0A1G4M9S5</accession>